<reference evidence="1" key="1">
    <citation type="submission" date="2016-10" db="EMBL/GenBank/DDBJ databases">
        <authorList>
            <person name="Benchimol M."/>
            <person name="Almeida L.G."/>
            <person name="Vasconcelos A.T."/>
            <person name="Perreira-Neves A."/>
            <person name="Rosa I.A."/>
            <person name="Tasca T."/>
            <person name="Bogo M.R."/>
            <person name="de Souza W."/>
        </authorList>
    </citation>
    <scope>NUCLEOTIDE SEQUENCE [LARGE SCALE GENOMIC DNA]</scope>
    <source>
        <strain evidence="1">K</strain>
    </source>
</reference>
<dbReference type="EMBL" id="MLAK01001071">
    <property type="protein sequence ID" value="OHS98183.1"/>
    <property type="molecule type" value="Genomic_DNA"/>
</dbReference>
<dbReference type="InterPro" id="IPR002554">
    <property type="entry name" value="PP2A_B56"/>
</dbReference>
<dbReference type="SUPFAM" id="SSF48371">
    <property type="entry name" value="ARM repeat"/>
    <property type="match status" value="1"/>
</dbReference>
<proteinExistence type="predicted"/>
<gene>
    <name evidence="1" type="ORF">TRFO_09044</name>
</gene>
<comment type="caution">
    <text evidence="1">The sequence shown here is derived from an EMBL/GenBank/DDBJ whole genome shotgun (WGS) entry which is preliminary data.</text>
</comment>
<dbReference type="RefSeq" id="XP_068351320.1">
    <property type="nucleotide sequence ID" value="XM_068494653.1"/>
</dbReference>
<name>A0A1J4JIM3_9EUKA</name>
<dbReference type="InterPro" id="IPR016024">
    <property type="entry name" value="ARM-type_fold"/>
</dbReference>
<evidence type="ECO:0000313" key="2">
    <source>
        <dbReference type="Proteomes" id="UP000179807"/>
    </source>
</evidence>
<dbReference type="FunFam" id="1.25.10.10:FF:000331">
    <property type="entry name" value="Phosphoprotein phosphatase, putative"/>
    <property type="match status" value="1"/>
</dbReference>
<dbReference type="GeneID" id="94829357"/>
<dbReference type="VEuPathDB" id="TrichDB:TRFO_09044"/>
<dbReference type="Gene3D" id="1.25.10.10">
    <property type="entry name" value="Leucine-rich Repeat Variant"/>
    <property type="match status" value="1"/>
</dbReference>
<dbReference type="OrthoDB" id="6239597at2759"/>
<sequence>MNPAFFFNRRSASSRFEKPAREVEPNRRSISAILGSSRSPNVLNPRSRLQICVPQPIGQGSPFNFSSSISNSNNNVTSNSVFMPSSTNLQFSYSIKQDSSVRLVGRTNDSNNSNRNNFSTHGHILSDVTSLIDRVYSANYKFDISISPSNDLKTDDIEAIIAFISQPGVLMTFDADTTEKLLDMTQKYLIRNIKDIPKPLIYGDTYSPLYVSNWQALNFIHRLTSILFRVLDSAVLDRWTNEKFIIGLVSMFQSPDQNEQSSLLVLLQQLFDKFTHKQSLIFNNMLKMIIGHIEGIFTFVCIPPILSFFRQFFTLNLNGWNPNFKNTFRCVFFRLFSTDFVCEYYQQLSSLCQLFYQNDSSLAIFALEFLLKHWPKSNSTKNVIYIHQISVLAPSLRLSGTEKSIIRMFAMIGASLTSYNFKVASAAIQVCGDPNFICLFTPFFPVVIPPLLRQLSLLTEHWNCDVKNKMKDAFQVIYAIDSRLDKTRINPNLSTTVSMPANGDEMNGGFSGEKYADKVRGKWMEVYQSAISVNPAFPTDIVRKNIMLIE</sequence>
<dbReference type="AlphaFoldDB" id="A0A1J4JIM3"/>
<dbReference type="PANTHER" id="PTHR10257">
    <property type="entry name" value="SERINE/THREONINE PROTEIN PHOSPHATASE 2A PP2A REGULATORY SUBUNIT B"/>
    <property type="match status" value="1"/>
</dbReference>
<protein>
    <submittedName>
        <fullName evidence="1">Serine/threonine-protein phosphatase 2A 56 kDa regulatory subunit epsilon isoform</fullName>
    </submittedName>
</protein>
<evidence type="ECO:0000313" key="1">
    <source>
        <dbReference type="EMBL" id="OHS98183.1"/>
    </source>
</evidence>
<dbReference type="InterPro" id="IPR011989">
    <property type="entry name" value="ARM-like"/>
</dbReference>
<dbReference type="GO" id="GO:0007165">
    <property type="term" value="P:signal transduction"/>
    <property type="evidence" value="ECO:0007669"/>
    <property type="project" value="InterPro"/>
</dbReference>
<organism evidence="1 2">
    <name type="scientific">Tritrichomonas foetus</name>
    <dbReference type="NCBI Taxonomy" id="1144522"/>
    <lineage>
        <taxon>Eukaryota</taxon>
        <taxon>Metamonada</taxon>
        <taxon>Parabasalia</taxon>
        <taxon>Tritrichomonadida</taxon>
        <taxon>Tritrichomonadidae</taxon>
        <taxon>Tritrichomonas</taxon>
    </lineage>
</organism>
<dbReference type="PANTHER" id="PTHR10257:SF3">
    <property type="entry name" value="SERINE_THREONINE-PROTEIN PHOSPHATASE 2A 56 KDA REGULATORY SUBUNIT GAMMA ISOFORM"/>
    <property type="match status" value="1"/>
</dbReference>
<accession>A0A1J4JIM3</accession>
<dbReference type="GO" id="GO:0019888">
    <property type="term" value="F:protein phosphatase regulator activity"/>
    <property type="evidence" value="ECO:0007669"/>
    <property type="project" value="InterPro"/>
</dbReference>
<keyword evidence="2" id="KW-1185">Reference proteome</keyword>
<dbReference type="Proteomes" id="UP000179807">
    <property type="component" value="Unassembled WGS sequence"/>
</dbReference>
<dbReference type="Pfam" id="PF01603">
    <property type="entry name" value="B56"/>
    <property type="match status" value="1"/>
</dbReference>
<dbReference type="GO" id="GO:0000159">
    <property type="term" value="C:protein phosphatase type 2A complex"/>
    <property type="evidence" value="ECO:0007669"/>
    <property type="project" value="InterPro"/>
</dbReference>